<dbReference type="InterPro" id="IPR007460">
    <property type="entry name" value="BrnT_toxin"/>
</dbReference>
<keyword evidence="2" id="KW-1185">Reference proteome</keyword>
<dbReference type="Pfam" id="PF04365">
    <property type="entry name" value="BrnT_toxin"/>
    <property type="match status" value="1"/>
</dbReference>
<accession>A0A370GAM3</accession>
<protein>
    <submittedName>
        <fullName evidence="1">Uncharacterized protein</fullName>
    </submittedName>
</protein>
<proteinExistence type="predicted"/>
<name>A0A370GAM3_GLULI</name>
<sequence length="121" mass="14297">MEQFQAMYWVHRSMGDHGASKRLDRCLLLYIQSDMRYEWDEAKRLSNVEKHGIDFALVRAFEWDAAQVMSSRSSNEPRLVAIGPVGRRLHVLVFSIERRVVRVVSFRKANRREVIRYATQD</sequence>
<evidence type="ECO:0000313" key="1">
    <source>
        <dbReference type="EMBL" id="RDI40270.1"/>
    </source>
</evidence>
<dbReference type="Proteomes" id="UP000254958">
    <property type="component" value="Unassembled WGS sequence"/>
</dbReference>
<dbReference type="RefSeq" id="WP_342767953.1">
    <property type="nucleotide sequence ID" value="NZ_QQAW01000001.1"/>
</dbReference>
<comment type="caution">
    <text evidence="1">The sequence shown here is derived from an EMBL/GenBank/DDBJ whole genome shotgun (WGS) entry which is preliminary data.</text>
</comment>
<dbReference type="AlphaFoldDB" id="A0A370GAM3"/>
<dbReference type="EMBL" id="QQAW01000001">
    <property type="protein sequence ID" value="RDI40270.1"/>
    <property type="molecule type" value="Genomic_DNA"/>
</dbReference>
<organism evidence="1 2">
    <name type="scientific">Gluconacetobacter liquefaciens</name>
    <name type="common">Acetobacter liquefaciens</name>
    <dbReference type="NCBI Taxonomy" id="89584"/>
    <lineage>
        <taxon>Bacteria</taxon>
        <taxon>Pseudomonadati</taxon>
        <taxon>Pseudomonadota</taxon>
        <taxon>Alphaproteobacteria</taxon>
        <taxon>Acetobacterales</taxon>
        <taxon>Acetobacteraceae</taxon>
        <taxon>Gluconacetobacter</taxon>
    </lineage>
</organism>
<gene>
    <name evidence="1" type="ORF">C7453_10157</name>
</gene>
<dbReference type="Gene3D" id="3.10.450.530">
    <property type="entry name" value="Ribonuclease toxin, BrnT, of type II toxin-antitoxin system"/>
    <property type="match status" value="1"/>
</dbReference>
<evidence type="ECO:0000313" key="2">
    <source>
        <dbReference type="Proteomes" id="UP000254958"/>
    </source>
</evidence>
<dbReference type="InterPro" id="IPR038573">
    <property type="entry name" value="BrnT_sf"/>
</dbReference>
<reference evidence="1 2" key="1">
    <citation type="submission" date="2018-07" db="EMBL/GenBank/DDBJ databases">
        <title>Genomic Encyclopedia of Type Strains, Phase IV (KMG-IV): sequencing the most valuable type-strain genomes for metagenomic binning, comparative biology and taxonomic classification.</title>
        <authorList>
            <person name="Goeker M."/>
        </authorList>
    </citation>
    <scope>NUCLEOTIDE SEQUENCE [LARGE SCALE GENOMIC DNA]</scope>
    <source>
        <strain evidence="1 2">DSM 5603</strain>
    </source>
</reference>